<dbReference type="Proteomes" id="UP000595917">
    <property type="component" value="Chromosome"/>
</dbReference>
<evidence type="ECO:0000259" key="10">
    <source>
        <dbReference type="PROSITE" id="PS51194"/>
    </source>
</evidence>
<reference evidence="12" key="1">
    <citation type="submission" date="2021-01" db="EMBL/GenBank/DDBJ databases">
        <title>Description of Breznakiella homolactica.</title>
        <authorList>
            <person name="Song Y."/>
            <person name="Brune A."/>
        </authorList>
    </citation>
    <scope>NUCLEOTIDE SEQUENCE</scope>
    <source>
        <strain evidence="12">RmG30</strain>
    </source>
</reference>
<dbReference type="InterPro" id="IPR012677">
    <property type="entry name" value="Nucleotide-bd_a/b_plait_sf"/>
</dbReference>
<dbReference type="Pfam" id="PF00271">
    <property type="entry name" value="Helicase_C"/>
    <property type="match status" value="1"/>
</dbReference>
<evidence type="ECO:0000256" key="7">
    <source>
        <dbReference type="RuleBase" id="RU000492"/>
    </source>
</evidence>
<dbReference type="InterPro" id="IPR011545">
    <property type="entry name" value="DEAD/DEAH_box_helicase_dom"/>
</dbReference>
<dbReference type="InterPro" id="IPR005580">
    <property type="entry name" value="DbpA/CsdA_RNA-bd_dom"/>
</dbReference>
<evidence type="ECO:0000256" key="3">
    <source>
        <dbReference type="ARBA" id="ARBA00022806"/>
    </source>
</evidence>
<dbReference type="SUPFAM" id="SSF52540">
    <property type="entry name" value="P-loop containing nucleoside triphosphate hydrolases"/>
    <property type="match status" value="1"/>
</dbReference>
<evidence type="ECO:0000256" key="6">
    <source>
        <dbReference type="PROSITE-ProRule" id="PRU00552"/>
    </source>
</evidence>
<dbReference type="CDD" id="cd12252">
    <property type="entry name" value="RRM_DbpA"/>
    <property type="match status" value="1"/>
</dbReference>
<dbReference type="SMART" id="SM00487">
    <property type="entry name" value="DEXDc"/>
    <property type="match status" value="1"/>
</dbReference>
<evidence type="ECO:0000313" key="13">
    <source>
        <dbReference type="Proteomes" id="UP000595917"/>
    </source>
</evidence>
<dbReference type="InterPro" id="IPR001650">
    <property type="entry name" value="Helicase_C-like"/>
</dbReference>
<protein>
    <submittedName>
        <fullName evidence="12">DEAD/DEAH box helicase</fullName>
    </submittedName>
</protein>
<dbReference type="PROSITE" id="PS51194">
    <property type="entry name" value="HELICASE_CTER"/>
    <property type="match status" value="1"/>
</dbReference>
<dbReference type="GO" id="GO:0005829">
    <property type="term" value="C:cytosol"/>
    <property type="evidence" value="ECO:0007669"/>
    <property type="project" value="TreeGrafter"/>
</dbReference>
<dbReference type="InterPro" id="IPR027417">
    <property type="entry name" value="P-loop_NTPase"/>
</dbReference>
<organism evidence="12 13">
    <name type="scientific">Breznakiella homolactica</name>
    <dbReference type="NCBI Taxonomy" id="2798577"/>
    <lineage>
        <taxon>Bacteria</taxon>
        <taxon>Pseudomonadati</taxon>
        <taxon>Spirochaetota</taxon>
        <taxon>Spirochaetia</taxon>
        <taxon>Spirochaetales</taxon>
        <taxon>Breznakiellaceae</taxon>
        <taxon>Breznakiella</taxon>
    </lineage>
</organism>
<dbReference type="InterPro" id="IPR014001">
    <property type="entry name" value="Helicase_ATP-bd"/>
</dbReference>
<evidence type="ECO:0000256" key="1">
    <source>
        <dbReference type="ARBA" id="ARBA00022741"/>
    </source>
</evidence>
<evidence type="ECO:0000256" key="8">
    <source>
        <dbReference type="SAM" id="MobiDB-lite"/>
    </source>
</evidence>
<dbReference type="Pfam" id="PF00270">
    <property type="entry name" value="DEAD"/>
    <property type="match status" value="1"/>
</dbReference>
<accession>A0A7T7XQ68</accession>
<comment type="similarity">
    <text evidence="5 7">Belongs to the DEAD box helicase family.</text>
</comment>
<feature type="region of interest" description="Disordered" evidence="8">
    <location>
        <begin position="461"/>
        <end position="502"/>
    </location>
</feature>
<feature type="domain" description="Helicase C-terminal" evidence="10">
    <location>
        <begin position="220"/>
        <end position="385"/>
    </location>
</feature>
<dbReference type="KEGG" id="bhc:JFL75_06185"/>
<keyword evidence="3 7" id="KW-0347">Helicase</keyword>
<feature type="compositionally biased region" description="Basic and acidic residues" evidence="8">
    <location>
        <begin position="466"/>
        <end position="478"/>
    </location>
</feature>
<dbReference type="Gene3D" id="3.30.70.330">
    <property type="match status" value="1"/>
</dbReference>
<keyword evidence="1 7" id="KW-0547">Nucleotide-binding</keyword>
<sequence>MTLDNSVTFSSFGLSEPVLAALERKGFSAPSSIQTIAIPRLLSDEGHVIVKARTGTGKTAAFGIPLVERITETGKKPRALILTPTRELAIQITREIRSLAGSPVPRICTVYGGASIRTQIKELRDGVEIVAGTPGRVMDLMERKVLDLSAIEWFILDEADEMLDMGFLDDVEKILSETNPGRRVALFSATMPEAILKIVRQHIGKTDILEDTAPADETPLTEQYFMVLRKEDKLEALRRIADSSDEFYGLVFCATKAGADEAARRLLDAGYAAEAIHGDLSQEARERTLRRFRSRLTTMLVATDVAARGIDIERLTHVINWDLPNDRETYVHRIGRTGRAGRKGMAVTFVIPSEMGRITHLSRSMERTLGSSIKRLGVPKVEDIMAAGRKRIITSVCAAAEEQQIAESSADNPDREDKQPAAELARELIETLGPEKAVQALVNLSYGDTLDPSRYRTVSEFAEGPVHGRDRDYTRRWEGSQGSGPRDRNRRGPPVSKHGQSRVYVGVGRRHGASARDVAGLLMRAGGIPGKMVDAIEMKDFCAFATMPEDAAKRAYSFARRDPEHPAIKPASPEKH</sequence>
<evidence type="ECO:0000259" key="9">
    <source>
        <dbReference type="PROSITE" id="PS51192"/>
    </source>
</evidence>
<keyword evidence="13" id="KW-1185">Reference proteome</keyword>
<evidence type="ECO:0000256" key="2">
    <source>
        <dbReference type="ARBA" id="ARBA00022801"/>
    </source>
</evidence>
<evidence type="ECO:0000313" key="12">
    <source>
        <dbReference type="EMBL" id="QQO10499.1"/>
    </source>
</evidence>
<dbReference type="Pfam" id="PF03880">
    <property type="entry name" value="DbpA"/>
    <property type="match status" value="1"/>
</dbReference>
<name>A0A7T7XQ68_9SPIR</name>
<dbReference type="InterPro" id="IPR050079">
    <property type="entry name" value="DEAD_box_RNA_helicase"/>
</dbReference>
<dbReference type="InterPro" id="IPR000629">
    <property type="entry name" value="RNA-helicase_DEAD-box_CS"/>
</dbReference>
<dbReference type="PROSITE" id="PS51195">
    <property type="entry name" value="Q_MOTIF"/>
    <property type="match status" value="1"/>
</dbReference>
<dbReference type="GO" id="GO:0003676">
    <property type="term" value="F:nucleic acid binding"/>
    <property type="evidence" value="ECO:0007669"/>
    <property type="project" value="InterPro"/>
</dbReference>
<dbReference type="CDD" id="cd00268">
    <property type="entry name" value="DEADc"/>
    <property type="match status" value="1"/>
</dbReference>
<dbReference type="InterPro" id="IPR044742">
    <property type="entry name" value="DEAD/DEAH_RhlB"/>
</dbReference>
<dbReference type="InterPro" id="IPR014014">
    <property type="entry name" value="RNA_helicase_DEAD_Q_motif"/>
</dbReference>
<dbReference type="EMBL" id="CP067089">
    <property type="protein sequence ID" value="QQO10499.1"/>
    <property type="molecule type" value="Genomic_DNA"/>
</dbReference>
<evidence type="ECO:0000256" key="5">
    <source>
        <dbReference type="ARBA" id="ARBA00038437"/>
    </source>
</evidence>
<dbReference type="PROSITE" id="PS51192">
    <property type="entry name" value="HELICASE_ATP_BIND_1"/>
    <property type="match status" value="1"/>
</dbReference>
<dbReference type="RefSeq" id="WP_215627803.1">
    <property type="nucleotide sequence ID" value="NZ_CP067089.2"/>
</dbReference>
<dbReference type="GO" id="GO:0003724">
    <property type="term" value="F:RNA helicase activity"/>
    <property type="evidence" value="ECO:0007669"/>
    <property type="project" value="InterPro"/>
</dbReference>
<dbReference type="PANTHER" id="PTHR47959">
    <property type="entry name" value="ATP-DEPENDENT RNA HELICASE RHLE-RELATED"/>
    <property type="match status" value="1"/>
</dbReference>
<keyword evidence="4 7" id="KW-0067">ATP-binding</keyword>
<dbReference type="SMART" id="SM00490">
    <property type="entry name" value="HELICc"/>
    <property type="match status" value="1"/>
</dbReference>
<dbReference type="PROSITE" id="PS00039">
    <property type="entry name" value="DEAD_ATP_HELICASE"/>
    <property type="match status" value="1"/>
</dbReference>
<proteinExistence type="inferred from homology"/>
<dbReference type="GO" id="GO:0016787">
    <property type="term" value="F:hydrolase activity"/>
    <property type="evidence" value="ECO:0007669"/>
    <property type="project" value="UniProtKB-KW"/>
</dbReference>
<feature type="domain" description="Helicase ATP-binding" evidence="9">
    <location>
        <begin position="39"/>
        <end position="209"/>
    </location>
</feature>
<dbReference type="CDD" id="cd18787">
    <property type="entry name" value="SF2_C_DEAD"/>
    <property type="match status" value="1"/>
</dbReference>
<dbReference type="AlphaFoldDB" id="A0A7T7XQ68"/>
<dbReference type="GO" id="GO:0005524">
    <property type="term" value="F:ATP binding"/>
    <property type="evidence" value="ECO:0007669"/>
    <property type="project" value="UniProtKB-KW"/>
</dbReference>
<dbReference type="PANTHER" id="PTHR47959:SF1">
    <property type="entry name" value="ATP-DEPENDENT RNA HELICASE DBPA"/>
    <property type="match status" value="1"/>
</dbReference>
<dbReference type="Gene3D" id="3.40.50.300">
    <property type="entry name" value="P-loop containing nucleotide triphosphate hydrolases"/>
    <property type="match status" value="2"/>
</dbReference>
<evidence type="ECO:0000256" key="4">
    <source>
        <dbReference type="ARBA" id="ARBA00022840"/>
    </source>
</evidence>
<gene>
    <name evidence="12" type="ORF">JFL75_06185</name>
</gene>
<keyword evidence="2 7" id="KW-0378">Hydrolase</keyword>
<feature type="domain" description="DEAD-box RNA helicase Q" evidence="11">
    <location>
        <begin position="7"/>
        <end position="35"/>
    </location>
</feature>
<feature type="short sequence motif" description="Q motif" evidence="6">
    <location>
        <begin position="7"/>
        <end position="35"/>
    </location>
</feature>
<evidence type="ECO:0000259" key="11">
    <source>
        <dbReference type="PROSITE" id="PS51195"/>
    </source>
</evidence>